<feature type="transmembrane region" description="Helical" evidence="7">
    <location>
        <begin position="36"/>
        <end position="59"/>
    </location>
</feature>
<evidence type="ECO:0000256" key="2">
    <source>
        <dbReference type="ARBA" id="ARBA00006386"/>
    </source>
</evidence>
<evidence type="ECO:0000313" key="8">
    <source>
        <dbReference type="EMBL" id="WRO21759.1"/>
    </source>
</evidence>
<keyword evidence="5 7" id="KW-1133">Transmembrane helix</keyword>
<evidence type="ECO:0000313" key="9">
    <source>
        <dbReference type="Proteomes" id="UP001329915"/>
    </source>
</evidence>
<evidence type="ECO:0000256" key="3">
    <source>
        <dbReference type="ARBA" id="ARBA00022475"/>
    </source>
</evidence>
<feature type="transmembrane region" description="Helical" evidence="7">
    <location>
        <begin position="106"/>
        <end position="126"/>
    </location>
</feature>
<dbReference type="AlphaFoldDB" id="A0AAU0ULW7"/>
<keyword evidence="6 7" id="KW-0472">Membrane</keyword>
<accession>A0AAU0ULW7</accession>
<dbReference type="EMBL" id="CP121694">
    <property type="protein sequence ID" value="WRO21759.1"/>
    <property type="molecule type" value="Genomic_DNA"/>
</dbReference>
<feature type="transmembrane region" description="Helical" evidence="7">
    <location>
        <begin position="6"/>
        <end position="24"/>
    </location>
</feature>
<evidence type="ECO:0000256" key="1">
    <source>
        <dbReference type="ARBA" id="ARBA00004651"/>
    </source>
</evidence>
<name>A0AAU0ULW7_9FIRM</name>
<sequence length="160" mass="16876">MSFTGVLYIASALGLLISFLSNRSKTKQAVKKAYKAFSNIFADLAMVLLLVGLMMTYISPQIIGRFLGNESGVLGVAVAAIIGSVTLIPGFVAFPLAASLLNQGAGLVPIAAFVSTLMMVGVVTLPVEIKYFGRKQTFLRNGLSFIYAIVVALLLGVLLS</sequence>
<feature type="transmembrane region" description="Helical" evidence="7">
    <location>
        <begin position="138"/>
        <end position="159"/>
    </location>
</feature>
<gene>
    <name evidence="8" type="ORF">MFMK1_001577</name>
</gene>
<dbReference type="Proteomes" id="UP001329915">
    <property type="component" value="Chromosome"/>
</dbReference>
<dbReference type="RefSeq" id="WP_366924587.1">
    <property type="nucleotide sequence ID" value="NZ_CP121694.1"/>
</dbReference>
<proteinExistence type="inferred from homology"/>
<comment type="similarity">
    <text evidence="2">Belongs to the UPF0718 family.</text>
</comment>
<feature type="transmembrane region" description="Helical" evidence="7">
    <location>
        <begin position="71"/>
        <end position="94"/>
    </location>
</feature>
<dbReference type="InterPro" id="IPR005524">
    <property type="entry name" value="DUF318"/>
</dbReference>
<evidence type="ECO:0000256" key="6">
    <source>
        <dbReference type="ARBA" id="ARBA00023136"/>
    </source>
</evidence>
<evidence type="ECO:0000256" key="5">
    <source>
        <dbReference type="ARBA" id="ARBA00022989"/>
    </source>
</evidence>
<evidence type="ECO:0000256" key="4">
    <source>
        <dbReference type="ARBA" id="ARBA00022692"/>
    </source>
</evidence>
<dbReference type="GO" id="GO:0005886">
    <property type="term" value="C:plasma membrane"/>
    <property type="evidence" value="ECO:0007669"/>
    <property type="project" value="UniProtKB-SubCell"/>
</dbReference>
<keyword evidence="4 7" id="KW-0812">Transmembrane</keyword>
<keyword evidence="9" id="KW-1185">Reference proteome</keyword>
<reference evidence="8 9" key="1">
    <citation type="submission" date="2023-04" db="EMBL/GenBank/DDBJ databases">
        <authorList>
            <person name="Hsu D."/>
        </authorList>
    </citation>
    <scope>NUCLEOTIDE SEQUENCE [LARGE SCALE GENOMIC DNA]</scope>
    <source>
        <strain evidence="8 9">MK1</strain>
    </source>
</reference>
<organism evidence="8 9">
    <name type="scientific">Metallumcola ferriviriculae</name>
    <dbReference type="NCBI Taxonomy" id="3039180"/>
    <lineage>
        <taxon>Bacteria</taxon>
        <taxon>Bacillati</taxon>
        <taxon>Bacillota</taxon>
        <taxon>Clostridia</taxon>
        <taxon>Neomoorellales</taxon>
        <taxon>Desulfitibacteraceae</taxon>
        <taxon>Metallumcola</taxon>
    </lineage>
</organism>
<evidence type="ECO:0000256" key="7">
    <source>
        <dbReference type="SAM" id="Phobius"/>
    </source>
</evidence>
<protein>
    <submittedName>
        <fullName evidence="8">Permease</fullName>
    </submittedName>
</protein>
<dbReference type="Pfam" id="PF03773">
    <property type="entry name" value="ArsP_1"/>
    <property type="match status" value="1"/>
</dbReference>
<comment type="subcellular location">
    <subcellularLocation>
        <location evidence="1">Cell membrane</location>
        <topology evidence="1">Multi-pass membrane protein</topology>
    </subcellularLocation>
</comment>
<keyword evidence="3" id="KW-1003">Cell membrane</keyword>
<dbReference type="KEGG" id="dbc:MFMK1_001577"/>